<feature type="domain" description="Acyl-CoA dehydrogenase/oxidase C-terminal" evidence="6">
    <location>
        <begin position="217"/>
        <end position="340"/>
    </location>
</feature>
<dbReference type="RefSeq" id="WP_003401392.1">
    <property type="nucleotide sequence ID" value="NZ_AP017901.1"/>
</dbReference>
<dbReference type="FunFam" id="2.40.110.10:FF:000011">
    <property type="entry name" value="Acyl-CoA dehydrogenase FadE34"/>
    <property type="match status" value="1"/>
</dbReference>
<dbReference type="Proteomes" id="UP000256381">
    <property type="component" value="Unassembled WGS sequence"/>
</dbReference>
<dbReference type="FunFam" id="1.20.140.10:FF:000028">
    <property type="entry name" value="Acyl-CoA dehydrogenase FadE34"/>
    <property type="match status" value="1"/>
</dbReference>
<dbReference type="Proteomes" id="UP000671119">
    <property type="component" value="Unassembled WGS sequence"/>
</dbReference>
<feature type="domain" description="Acyl-CoA dehydrogenase/oxidase C-terminal" evidence="6">
    <location>
        <begin position="575"/>
        <end position="725"/>
    </location>
</feature>
<reference evidence="13" key="6">
    <citation type="submission" date="2018-07" db="EMBL/GenBank/DDBJ databases">
        <authorList>
            <person name="Shah S."/>
            <person name="Brown T."/>
            <person name="Auld S."/>
            <person name="Bratton K."/>
            <person name="Narechania A."/>
            <person name="Mathema B."/>
            <person name="Gandhi N."/>
        </authorList>
    </citation>
    <scope>NUCLEOTIDE SEQUENCE</scope>
    <source>
        <strain evidence="13">32301_S10</strain>
    </source>
</reference>
<dbReference type="PANTHER" id="PTHR43292:SF4">
    <property type="entry name" value="ACYL-COA DEHYDROGENASE FADE34"/>
    <property type="match status" value="1"/>
</dbReference>
<proteinExistence type="inferred from homology"/>
<dbReference type="GO" id="GO:0005886">
    <property type="term" value="C:plasma membrane"/>
    <property type="evidence" value="ECO:0007669"/>
    <property type="project" value="TreeGrafter"/>
</dbReference>
<evidence type="ECO:0000313" key="14">
    <source>
        <dbReference type="EMBL" id="VCU48497.1"/>
    </source>
</evidence>
<accession>A0A045IRR3</accession>
<dbReference type="AlphaFoldDB" id="A0A045IRR3"/>
<dbReference type="SUPFAM" id="SSF56645">
    <property type="entry name" value="Acyl-CoA dehydrogenase NM domain-like"/>
    <property type="match status" value="2"/>
</dbReference>
<feature type="domain" description="Acyl-CoA dehydrogenase/oxidase N-terminal" evidence="8">
    <location>
        <begin position="6"/>
        <end position="112"/>
    </location>
</feature>
<dbReference type="GO" id="GO:0033734">
    <property type="term" value="F:(R)-benzylsuccinyl-CoA dehydrogenase activity"/>
    <property type="evidence" value="ECO:0007669"/>
    <property type="project" value="UniProtKB-EC"/>
</dbReference>
<evidence type="ECO:0000256" key="1">
    <source>
        <dbReference type="ARBA" id="ARBA00001974"/>
    </source>
</evidence>
<dbReference type="InterPro" id="IPR009075">
    <property type="entry name" value="AcylCo_DH/oxidase_C"/>
</dbReference>
<evidence type="ECO:0000256" key="4">
    <source>
        <dbReference type="ARBA" id="ARBA00022827"/>
    </source>
</evidence>
<reference evidence="12 17" key="3">
    <citation type="submission" date="2016-04" db="EMBL/GenBank/DDBJ databases">
        <authorList>
            <person name="Bigi M."/>
            <person name="Bigi F."/>
            <person name="Soria M.A."/>
        </authorList>
    </citation>
    <scope>NUCLEOTIDE SEQUENCE [LARGE SCALE GENOMIC DNA]</scope>
    <source>
        <strain evidence="12 17">6548</strain>
    </source>
</reference>
<evidence type="ECO:0000313" key="20">
    <source>
        <dbReference type="Proteomes" id="UP000671119"/>
    </source>
</evidence>
<dbReference type="EMBL" id="CNGE01000010">
    <property type="protein sequence ID" value="CKR59177.1"/>
    <property type="molecule type" value="Genomic_DNA"/>
</dbReference>
<evidence type="ECO:0000259" key="7">
    <source>
        <dbReference type="Pfam" id="PF02770"/>
    </source>
</evidence>
<dbReference type="EC" id="1.3.99.-" evidence="10"/>
<dbReference type="EMBL" id="JAGIZI010000001">
    <property type="protein sequence ID" value="MBP0681604.1"/>
    <property type="molecule type" value="Genomic_DNA"/>
</dbReference>
<dbReference type="InterPro" id="IPR046373">
    <property type="entry name" value="Acyl-CoA_Oxase/DH_mid-dom_sf"/>
</dbReference>
<dbReference type="FunFam" id="1.10.540.10:FF:000043">
    <property type="entry name" value="Acyl-CoA dehydrogenase FadE6"/>
    <property type="match status" value="1"/>
</dbReference>
<evidence type="ECO:0000256" key="3">
    <source>
        <dbReference type="ARBA" id="ARBA00022630"/>
    </source>
</evidence>
<reference evidence="11 20" key="8">
    <citation type="submission" date="2021-03" db="EMBL/GenBank/DDBJ databases">
        <title>Whole Genome Sequencing of Mycobacterium tuberculosis clinical isolates from Arunachal Pradesh, India.</title>
        <authorList>
            <person name="Singh S."/>
            <person name="Mudliar S.R."/>
            <person name="Kulsum U."/>
            <person name="Rufai S.B."/>
            <person name="Singh P.K."/>
            <person name="Umpo M."/>
            <person name="Nyori M."/>
        </authorList>
    </citation>
    <scope>NUCLEOTIDE SEQUENCE [LARGE SCALE GENOMIC DNA]</scope>
    <source>
        <strain evidence="11 20">OMICS/BPL/0142/20/SP</strain>
    </source>
</reference>
<evidence type="ECO:0000313" key="19">
    <source>
        <dbReference type="Proteomes" id="UP000300237"/>
    </source>
</evidence>
<dbReference type="SUPFAM" id="SSF47203">
    <property type="entry name" value="Acyl-CoA dehydrogenase C-terminal domain-like"/>
    <property type="match status" value="2"/>
</dbReference>
<dbReference type="InterPro" id="IPR036250">
    <property type="entry name" value="AcylCo_DH-like_C"/>
</dbReference>
<dbReference type="InterPro" id="IPR052161">
    <property type="entry name" value="Mycobact_Acyl-CoA_DH"/>
</dbReference>
<evidence type="ECO:0000313" key="15">
    <source>
        <dbReference type="Proteomes" id="UP000048948"/>
    </source>
</evidence>
<dbReference type="EMBL" id="LR027516">
    <property type="protein sequence ID" value="VCU48497.1"/>
    <property type="molecule type" value="Genomic_DNA"/>
</dbReference>
<dbReference type="Gene3D" id="2.40.110.10">
    <property type="entry name" value="Butyryl-CoA Dehydrogenase, subunit A, domain 2"/>
    <property type="match status" value="1"/>
</dbReference>
<dbReference type="GO" id="GO:0050660">
    <property type="term" value="F:flavin adenine dinucleotide binding"/>
    <property type="evidence" value="ECO:0007669"/>
    <property type="project" value="InterPro"/>
</dbReference>
<dbReference type="SMR" id="A0A045IRR3"/>
<reference evidence="12 17" key="5">
    <citation type="submission" date="2017-02" db="EMBL/GenBank/DDBJ databases">
        <title>Protein polymorphisms may explain contrasting epidemiological fitness of two variants of a multidrug-resistant Mycobacterium tuberculosis strain.</title>
        <authorList>
            <person name="Bigi M.M."/>
            <person name="Lopez B."/>
            <person name="Blanco F.C."/>
            <person name="Sasiain M.C."/>
            <person name="De La Barrera S."/>
            <person name="Ritacco V."/>
            <person name="Bigi F."/>
            <person name="Soria M.A."/>
        </authorList>
    </citation>
    <scope>NUCLEOTIDE SEQUENCE [LARGE SCALE GENOMIC DNA]</scope>
    <source>
        <strain evidence="12 17">6548</strain>
    </source>
</reference>
<dbReference type="OMA" id="GGWVQPH"/>
<organism evidence="10 16">
    <name type="scientific">Mycobacterium tuberculosis</name>
    <dbReference type="NCBI Taxonomy" id="1773"/>
    <lineage>
        <taxon>Bacteria</taxon>
        <taxon>Bacillati</taxon>
        <taxon>Actinomycetota</taxon>
        <taxon>Actinomycetes</taxon>
        <taxon>Mycobacteriales</taxon>
        <taxon>Mycobacteriaceae</taxon>
        <taxon>Mycobacterium</taxon>
        <taxon>Mycobacterium tuberculosis complex</taxon>
    </lineage>
</organism>
<reference evidence="10 16" key="2">
    <citation type="submission" date="2015-03" db="EMBL/GenBank/DDBJ databases">
        <authorList>
            <consortium name="Pathogen Informatics"/>
            <person name="Murphy D."/>
        </authorList>
    </citation>
    <scope>NUCLEOTIDE SEQUENCE [LARGE SCALE GENOMIC DNA]</scope>
    <source>
        <strain evidence="10 16">0268S</strain>
    </source>
</reference>
<evidence type="ECO:0000313" key="9">
    <source>
        <dbReference type="EMBL" id="CKR59177.1"/>
    </source>
</evidence>
<gene>
    <name evidence="10" type="primary">fadE6</name>
    <name evidence="12" type="synonym">bbsG_2</name>
    <name evidence="12" type="ORF">A4S10_00291</name>
    <name evidence="14" type="ORF">DKC2_0299</name>
    <name evidence="13" type="ORF">DSJ38_20005</name>
    <name evidence="9" type="ORF">ERS027646_00136</name>
    <name evidence="10" type="ORF">ERS094118_00241</name>
    <name evidence="11" type="ORF">J8J21_00325</name>
</gene>
<feature type="domain" description="Acyl-CoA dehydrogenase/oxidase N-terminal" evidence="8">
    <location>
        <begin position="376"/>
        <end position="465"/>
    </location>
</feature>
<sequence length="731" mass="78477">MSIAITPEHYELADSVRSLVARVAPSEVLHAALESPVENPPPYWQAAAEQGLQGVHLAESVGGQGFGILELAVVLAEFGYGAVPGPFVPSAIASALIAAHDPQAKVLAELATGAAIAAYALDSGLTATRHGDVLVIRGEVRAVPAAAQASVLVLPVAIESRDEWVVLRNDQLEIEAVKSLDPLRPIAHVRANAVDVSDDALLSNLTMTTAHALMSTLLSAEAVGVARWATDTASAYAKIREQFGRPIGQFQAIKHKCAEMIADTERATAAVWDAARALDDAGESSSDVEFAAAVAATLAPATAQRCTQDCIQVHGGIGFTWEHDTNVYYRRALMLAACFGRGSEYPQRVVDTATTAGMRPVDIDLDPSTEKLRAQIRAEVAALKAMPREPRTVAIAEGGWVLPYLPKPWGRAASPVEQIIIAQEFTAGRVKRPQIAIATWIVPSIVAFGTDNQKQRLLPPTFRGDIFWCQLFSEPGAGSDLASLATKATRVDGGWRITGQKIWTTGAQYSQWGALLARTDPSAPKHNGITYFLLDMKSEGVQVKPLRELTGKEFFNTVYLDDVFVPDELVLGEVNRGWEVSRNTLTAERVSIGGSDSTFLPTLGEFVDFVRDYRFEGQFDQVARHRAGQLIAEGHATKLLNLRSTLLTLAGGDPMAPAAISKLLSMRTGQGYAEFAVSSFGTDAVIGDTERLPGKWGEYLLASRATTIYGGTSEVQLNIIAERLLGLPRDP</sequence>
<feature type="domain" description="Acyl-CoA oxidase/dehydrogenase middle" evidence="7">
    <location>
        <begin position="469"/>
        <end position="561"/>
    </location>
</feature>
<comment type="cofactor">
    <cofactor evidence="1">
        <name>FAD</name>
        <dbReference type="ChEBI" id="CHEBI:57692"/>
    </cofactor>
</comment>
<keyword evidence="3" id="KW-0285">Flavoprotein</keyword>
<dbReference type="InterPro" id="IPR009100">
    <property type="entry name" value="AcylCoA_DH/oxidase_NM_dom_sf"/>
</dbReference>
<dbReference type="EMBL" id="QTBD01000224">
    <property type="protein sequence ID" value="REQ48105.1"/>
    <property type="molecule type" value="Genomic_DNA"/>
</dbReference>
<evidence type="ECO:0000313" key="13">
    <source>
        <dbReference type="EMBL" id="REQ48105.1"/>
    </source>
</evidence>
<dbReference type="Proteomes" id="UP000189452">
    <property type="component" value="Chromosome"/>
</dbReference>
<dbReference type="Proteomes" id="UP000050139">
    <property type="component" value="Unassembled WGS sequence"/>
</dbReference>
<dbReference type="Pfam" id="PF02771">
    <property type="entry name" value="Acyl-CoA_dh_N"/>
    <property type="match status" value="2"/>
</dbReference>
<dbReference type="EMBL" id="COPH01000002">
    <property type="protein sequence ID" value="CLV48539.1"/>
    <property type="molecule type" value="Genomic_DNA"/>
</dbReference>
<dbReference type="EMBL" id="LWDQ01000001">
    <property type="protein sequence ID" value="OMH58143.1"/>
    <property type="molecule type" value="Genomic_DNA"/>
</dbReference>
<protein>
    <submittedName>
        <fullName evidence="12">(R)-benzylsuccinyl-CoA dehydrogenase</fullName>
        <ecNumber evidence="10 12">1.3.8.3</ecNumber>
    </submittedName>
    <submittedName>
        <fullName evidence="10 14">Acyl-CoA dehydrogenase</fullName>
        <ecNumber evidence="10">1.3.99.-</ecNumber>
    </submittedName>
    <submittedName>
        <fullName evidence="11">Acyl-CoA dehydrogenase family protein</fullName>
    </submittedName>
</protein>
<reference evidence="13 18" key="4">
    <citation type="journal article" date="2017" name="N. Engl. J. Med.">
        <title>Transmission of Extensively Drug-Resistant Tuberculosis in South Africa.</title>
        <authorList>
            <person name="Shah N.S."/>
            <person name="Auld S.C."/>
            <person name="Brust J.C."/>
            <person name="Mathema B."/>
            <person name="Ismail N."/>
            <person name="Moodley P."/>
            <person name="Mlisana K."/>
            <person name="Allana S."/>
            <person name="Campbell A."/>
            <person name="Mthiyane T."/>
            <person name="Morris N."/>
            <person name="Mpangase P."/>
            <person name="van der Meulen H."/>
            <person name="Omar S.V."/>
            <person name="Brown T.S."/>
            <person name="Narechania A."/>
            <person name="Shaskina E."/>
            <person name="Kapwata T."/>
            <person name="Kreiswirth B."/>
            <person name="Gandhi N.R."/>
        </authorList>
    </citation>
    <scope>NUCLEOTIDE SEQUENCE [LARGE SCALE GENOMIC DNA]</scope>
    <source>
        <strain evidence="13 18">32301_S10</strain>
    </source>
</reference>
<reference evidence="14 19" key="7">
    <citation type="submission" date="2018-08" db="EMBL/GenBank/DDBJ databases">
        <authorList>
            <person name="Fokvardsen B D."/>
            <person name="Norman A."/>
        </authorList>
    </citation>
    <scope>NUCLEOTIDE SEQUENCE [LARGE SCALE GENOMIC DNA]</scope>
    <source>
        <strain evidence="14 19">DKC2</strain>
    </source>
</reference>
<evidence type="ECO:0000256" key="5">
    <source>
        <dbReference type="ARBA" id="ARBA00023002"/>
    </source>
</evidence>
<dbReference type="PANTHER" id="PTHR43292">
    <property type="entry name" value="ACYL-COA DEHYDROGENASE"/>
    <property type="match status" value="1"/>
</dbReference>
<evidence type="ECO:0000313" key="10">
    <source>
        <dbReference type="EMBL" id="CLV48539.1"/>
    </source>
</evidence>
<dbReference type="EC" id="1.3.8.3" evidence="10 12"/>
<evidence type="ECO:0000313" key="12">
    <source>
        <dbReference type="EMBL" id="OMH58143.1"/>
    </source>
</evidence>
<dbReference type="Pfam" id="PF02770">
    <property type="entry name" value="Acyl-CoA_dh_M"/>
    <property type="match status" value="1"/>
</dbReference>
<evidence type="ECO:0000313" key="18">
    <source>
        <dbReference type="Proteomes" id="UP000256381"/>
    </source>
</evidence>
<dbReference type="CDD" id="cd01152">
    <property type="entry name" value="ACAD_fadE6_17_26"/>
    <property type="match status" value="1"/>
</dbReference>
<evidence type="ECO:0000313" key="17">
    <source>
        <dbReference type="Proteomes" id="UP000189452"/>
    </source>
</evidence>
<evidence type="ECO:0000313" key="11">
    <source>
        <dbReference type="EMBL" id="MBP0681604.1"/>
    </source>
</evidence>
<keyword evidence="4" id="KW-0274">FAD</keyword>
<dbReference type="InterPro" id="IPR037069">
    <property type="entry name" value="AcylCoA_DH/ox_N_sf"/>
</dbReference>
<evidence type="ECO:0000259" key="8">
    <source>
        <dbReference type="Pfam" id="PF02771"/>
    </source>
</evidence>
<reference evidence="9 15" key="1">
    <citation type="submission" date="2015-03" db="EMBL/GenBank/DDBJ databases">
        <authorList>
            <consortium name="Pathogen Informatics"/>
        </authorList>
    </citation>
    <scope>NUCLEOTIDE SEQUENCE [LARGE SCALE GENOMIC DNA]</scope>
    <source>
        <strain evidence="9 15">Bir 172</strain>
    </source>
</reference>
<dbReference type="Pfam" id="PF00441">
    <property type="entry name" value="Acyl-CoA_dh_1"/>
    <property type="match status" value="2"/>
</dbReference>
<name>A0A045IRR3_MYCTX</name>
<dbReference type="Proteomes" id="UP000300237">
    <property type="component" value="Chromosome"/>
</dbReference>
<dbReference type="InterPro" id="IPR013786">
    <property type="entry name" value="AcylCoA_DH/ox_N"/>
</dbReference>
<comment type="similarity">
    <text evidence="2">Belongs to the acyl-CoA dehydrogenase family.</text>
</comment>
<evidence type="ECO:0000313" key="16">
    <source>
        <dbReference type="Proteomes" id="UP000050139"/>
    </source>
</evidence>
<evidence type="ECO:0000256" key="2">
    <source>
        <dbReference type="ARBA" id="ARBA00009347"/>
    </source>
</evidence>
<dbReference type="InterPro" id="IPR006091">
    <property type="entry name" value="Acyl-CoA_Oxase/DH_mid-dom"/>
</dbReference>
<keyword evidence="5 10" id="KW-0560">Oxidoreductase</keyword>
<dbReference type="Proteomes" id="UP000048948">
    <property type="component" value="Unassembled WGS sequence"/>
</dbReference>
<evidence type="ECO:0000259" key="6">
    <source>
        <dbReference type="Pfam" id="PF00441"/>
    </source>
</evidence>
<dbReference type="Gene3D" id="1.10.540.10">
    <property type="entry name" value="Acyl-CoA dehydrogenase/oxidase, N-terminal domain"/>
    <property type="match status" value="2"/>
</dbReference>
<dbReference type="Gene3D" id="1.20.140.10">
    <property type="entry name" value="Butyryl-CoA Dehydrogenase, subunit A, domain 3"/>
    <property type="match status" value="2"/>
</dbReference>